<dbReference type="InterPro" id="IPR032781">
    <property type="entry name" value="ABC_tran_Xtn"/>
</dbReference>
<dbReference type="InterPro" id="IPR017871">
    <property type="entry name" value="ABC_transporter-like_CS"/>
</dbReference>
<protein>
    <submittedName>
        <fullName evidence="6">ABC transporter-related protein</fullName>
    </submittedName>
</protein>
<keyword evidence="7" id="KW-1185">Reference proteome</keyword>
<dbReference type="GO" id="GO:0005524">
    <property type="term" value="F:ATP binding"/>
    <property type="evidence" value="ECO:0007669"/>
    <property type="project" value="UniProtKB-KW"/>
</dbReference>
<dbReference type="InterPro" id="IPR003439">
    <property type="entry name" value="ABC_transporter-like_ATP-bd"/>
</dbReference>
<evidence type="ECO:0000313" key="7">
    <source>
        <dbReference type="Proteomes" id="UP000007797"/>
    </source>
</evidence>
<reference evidence="7" key="1">
    <citation type="journal article" date="2011" name="Genome Res.">
        <title>Phylogeny-wide analysis of social amoeba genomes highlights ancient origins for complex intercellular communication.</title>
        <authorList>
            <person name="Heidel A.J."/>
            <person name="Lawal H.M."/>
            <person name="Felder M."/>
            <person name="Schilde C."/>
            <person name="Helps N.R."/>
            <person name="Tunggal B."/>
            <person name="Rivero F."/>
            <person name="John U."/>
            <person name="Schleicher M."/>
            <person name="Eichinger L."/>
            <person name="Platzer M."/>
            <person name="Noegel A.A."/>
            <person name="Schaap P."/>
            <person name="Gloeckner G."/>
        </authorList>
    </citation>
    <scope>NUCLEOTIDE SEQUENCE [LARGE SCALE GENOMIC DNA]</scope>
    <source>
        <strain evidence="7">SH3</strain>
    </source>
</reference>
<dbReference type="PANTHER" id="PTHR19211">
    <property type="entry name" value="ATP-BINDING TRANSPORT PROTEIN-RELATED"/>
    <property type="match status" value="1"/>
</dbReference>
<keyword evidence="3" id="KW-0067">ATP-binding</keyword>
<dbReference type="Pfam" id="PF12848">
    <property type="entry name" value="ABC_tran_Xtn"/>
    <property type="match status" value="1"/>
</dbReference>
<gene>
    <name evidence="6" type="primary">abcF1</name>
    <name evidence="6" type="ORF">DFA_07706</name>
</gene>
<dbReference type="FunFam" id="3.40.50.300:FF:001135">
    <property type="entry name" value="ABC transporter F family member 3"/>
    <property type="match status" value="1"/>
</dbReference>
<name>F4Q2V2_CACFS</name>
<dbReference type="PANTHER" id="PTHR19211:SF117">
    <property type="entry name" value="ATP-BINDING CASSETTE SUB-FAMILY F MEMBER 3"/>
    <property type="match status" value="1"/>
</dbReference>
<dbReference type="KEGG" id="dfa:DFA_07706"/>
<feature type="coiled-coil region" evidence="4">
    <location>
        <begin position="148"/>
        <end position="178"/>
    </location>
</feature>
<dbReference type="AlphaFoldDB" id="F4Q2V2"/>
<proteinExistence type="predicted"/>
<dbReference type="STRING" id="1054147.F4Q2V2"/>
<evidence type="ECO:0000313" key="6">
    <source>
        <dbReference type="EMBL" id="EGG16728.1"/>
    </source>
</evidence>
<keyword evidence="1" id="KW-0677">Repeat</keyword>
<evidence type="ECO:0000256" key="3">
    <source>
        <dbReference type="ARBA" id="ARBA00022840"/>
    </source>
</evidence>
<sequence>MAVKKGNTSSKASKAVEIKESIHKTLGAKAVEEIDETIIDYITGVFEDDSMNSDRDELIEMLTPFLQDFAGGCEDKAGELVRKVIDSLVAEGIVRIDQTGGAVQQLLQPVSLLRLDDRLDAAVAWMKPDDNISIVNREQLEANEKRYNARKEARVAKEERKKVRANQALQALQALQKQQTMEMSLARGTLQSRDIHVENFSLSYGKMDLIINGDLHLNFGRKYGLIGRNGTGKTTLLRHIASREIDIKNNLSILHVEQEVNGTEQTVIDCVLEADIERERLLKEEKRLNALPDNERANYSEKIRDIYERLNVIDAHTAESRAAAILAGLGFTDEMQQQATKQFSGGWRMRVSLARALFIQPDVLMLDEPTNHLDLFACLWLESYLINWGRTLVIVSHHRDFLNSVCTDIIHLNNKKLDYYKGNYSTFEQTRHDRLRSQQKAFDAQQQQRKHIQTFIDRFRYNAKRAKMAQSRIKQLEKMDVISEVLDDPTVTLSFLEVDPLTPPILQLQDVAFGYKPENLLLKNLNLGIDMNSRVALVGANGVGKTTLLRLLSGELEETSGNVIRHGKLKFARFSQHFVDQLDLSKSPLDNFLAKYPGTSPQVARSHLGRFGLSGDLALRTVNTLSGGQKSRVVLCQIAFTKPHILLLDEPSNHLDIDTVDALIQALNEFQGGILMVSHDERLINLVCDEIWYFDGDDDQPKQVLQFEGDWDDYKKQVWNM</sequence>
<keyword evidence="2" id="KW-0547">Nucleotide-binding</keyword>
<dbReference type="PROSITE" id="PS50893">
    <property type="entry name" value="ABC_TRANSPORTER_2"/>
    <property type="match status" value="2"/>
</dbReference>
<dbReference type="FunFam" id="3.40.50.300:FF:000104">
    <property type="entry name" value="ATP-binding cassette sub-family F member 3"/>
    <property type="match status" value="1"/>
</dbReference>
<dbReference type="OrthoDB" id="2110130at2759"/>
<dbReference type="InterPro" id="IPR003593">
    <property type="entry name" value="AAA+_ATPase"/>
</dbReference>
<dbReference type="GO" id="GO:0031154">
    <property type="term" value="P:culmination involved in sorocarp development"/>
    <property type="evidence" value="ECO:0007669"/>
    <property type="project" value="EnsemblProtists"/>
</dbReference>
<dbReference type="Pfam" id="PF00005">
    <property type="entry name" value="ABC_tran"/>
    <property type="match status" value="2"/>
</dbReference>
<dbReference type="SMART" id="SM00382">
    <property type="entry name" value="AAA"/>
    <property type="match status" value="2"/>
</dbReference>
<dbReference type="RefSeq" id="XP_004355202.1">
    <property type="nucleotide sequence ID" value="XM_004355150.1"/>
</dbReference>
<dbReference type="InterPro" id="IPR050611">
    <property type="entry name" value="ABCF"/>
</dbReference>
<dbReference type="GO" id="GO:0016887">
    <property type="term" value="F:ATP hydrolysis activity"/>
    <property type="evidence" value="ECO:0007669"/>
    <property type="project" value="InterPro"/>
</dbReference>
<dbReference type="Gene3D" id="3.40.50.300">
    <property type="entry name" value="P-loop containing nucleotide triphosphate hydrolases"/>
    <property type="match status" value="2"/>
</dbReference>
<feature type="domain" description="ABC transporter" evidence="5">
    <location>
        <begin position="195"/>
        <end position="439"/>
    </location>
</feature>
<dbReference type="GO" id="GO:0031288">
    <property type="term" value="P:sorocarp morphogenesis"/>
    <property type="evidence" value="ECO:0007669"/>
    <property type="project" value="EnsemblProtists"/>
</dbReference>
<dbReference type="OMA" id="CTHIADI"/>
<evidence type="ECO:0000256" key="4">
    <source>
        <dbReference type="SAM" id="Coils"/>
    </source>
</evidence>
<organism evidence="6 7">
    <name type="scientific">Cavenderia fasciculata</name>
    <name type="common">Slime mold</name>
    <name type="synonym">Dictyostelium fasciculatum</name>
    <dbReference type="NCBI Taxonomy" id="261658"/>
    <lineage>
        <taxon>Eukaryota</taxon>
        <taxon>Amoebozoa</taxon>
        <taxon>Evosea</taxon>
        <taxon>Eumycetozoa</taxon>
        <taxon>Dictyostelia</taxon>
        <taxon>Acytosteliales</taxon>
        <taxon>Cavenderiaceae</taxon>
        <taxon>Cavenderia</taxon>
    </lineage>
</organism>
<keyword evidence="4" id="KW-0175">Coiled coil</keyword>
<evidence type="ECO:0000256" key="2">
    <source>
        <dbReference type="ARBA" id="ARBA00022741"/>
    </source>
</evidence>
<dbReference type="SUPFAM" id="SSF52540">
    <property type="entry name" value="P-loop containing nucleoside triphosphate hydrolases"/>
    <property type="match status" value="2"/>
</dbReference>
<feature type="domain" description="ABC transporter" evidence="5">
    <location>
        <begin position="506"/>
        <end position="720"/>
    </location>
</feature>
<accession>F4Q2V2</accession>
<evidence type="ECO:0000256" key="1">
    <source>
        <dbReference type="ARBA" id="ARBA00022737"/>
    </source>
</evidence>
<dbReference type="InterPro" id="IPR027417">
    <property type="entry name" value="P-loop_NTPase"/>
</dbReference>
<dbReference type="CDD" id="cd03221">
    <property type="entry name" value="ABCF_EF-3"/>
    <property type="match status" value="2"/>
</dbReference>
<dbReference type="EMBL" id="GL883021">
    <property type="protein sequence ID" value="EGG16728.1"/>
    <property type="molecule type" value="Genomic_DNA"/>
</dbReference>
<dbReference type="GeneID" id="14868648"/>
<evidence type="ECO:0000259" key="5">
    <source>
        <dbReference type="PROSITE" id="PS50893"/>
    </source>
</evidence>
<dbReference type="PROSITE" id="PS00211">
    <property type="entry name" value="ABC_TRANSPORTER_1"/>
    <property type="match status" value="2"/>
</dbReference>
<dbReference type="Proteomes" id="UP000007797">
    <property type="component" value="Unassembled WGS sequence"/>
</dbReference>